<dbReference type="CDD" id="cd07023">
    <property type="entry name" value="S49_Sppa_N_C"/>
    <property type="match status" value="1"/>
</dbReference>
<evidence type="ECO:0000313" key="9">
    <source>
        <dbReference type="Proteomes" id="UP000040576"/>
    </source>
</evidence>
<accession>A0A090J365</accession>
<dbReference type="Pfam" id="PF01343">
    <property type="entry name" value="Peptidase_S49"/>
    <property type="match status" value="1"/>
</dbReference>
<evidence type="ECO:0000256" key="4">
    <source>
        <dbReference type="ARBA" id="ARBA00022825"/>
    </source>
</evidence>
<dbReference type="EMBL" id="JXLU01000147">
    <property type="protein sequence ID" value="KIO70030.1"/>
    <property type="molecule type" value="Genomic_DNA"/>
</dbReference>
<dbReference type="Proteomes" id="UP000032076">
    <property type="component" value="Unassembled WGS sequence"/>
</dbReference>
<evidence type="ECO:0000259" key="5">
    <source>
        <dbReference type="Pfam" id="PF01343"/>
    </source>
</evidence>
<dbReference type="SUPFAM" id="SSF52096">
    <property type="entry name" value="ClpP/crotonase"/>
    <property type="match status" value="1"/>
</dbReference>
<evidence type="ECO:0000313" key="7">
    <source>
        <dbReference type="EMBL" id="KIO70030.1"/>
    </source>
</evidence>
<organism evidence="6 9">
    <name type="scientific">Caldibacillus thermoamylovorans</name>
    <dbReference type="NCBI Taxonomy" id="35841"/>
    <lineage>
        <taxon>Bacteria</taxon>
        <taxon>Bacillati</taxon>
        <taxon>Bacillota</taxon>
        <taxon>Bacilli</taxon>
        <taxon>Bacillales</taxon>
        <taxon>Bacillaceae</taxon>
        <taxon>Caldibacillus</taxon>
    </lineage>
</organism>
<evidence type="ECO:0000256" key="2">
    <source>
        <dbReference type="ARBA" id="ARBA00022670"/>
    </source>
</evidence>
<dbReference type="Gene3D" id="3.90.226.10">
    <property type="entry name" value="2-enoyl-CoA Hydratase, Chain A, domain 1"/>
    <property type="match status" value="2"/>
</dbReference>
<dbReference type="Proteomes" id="UP000040576">
    <property type="component" value="Unassembled WGS sequence"/>
</dbReference>
<evidence type="ECO:0000313" key="6">
    <source>
        <dbReference type="EMBL" id="CEE02310.1"/>
    </source>
</evidence>
<evidence type="ECO:0000256" key="3">
    <source>
        <dbReference type="ARBA" id="ARBA00022801"/>
    </source>
</evidence>
<dbReference type="GO" id="GO:0008236">
    <property type="term" value="F:serine-type peptidase activity"/>
    <property type="evidence" value="ECO:0007669"/>
    <property type="project" value="UniProtKB-KW"/>
</dbReference>
<dbReference type="InterPro" id="IPR029045">
    <property type="entry name" value="ClpP/crotonase-like_dom_sf"/>
</dbReference>
<dbReference type="PANTHER" id="PTHR42987:SF7">
    <property type="entry name" value="SIGNAL PEPTIDE PEPTIDASE SPPA-RELATED"/>
    <property type="match status" value="1"/>
</dbReference>
<dbReference type="NCBIfam" id="TIGR00706">
    <property type="entry name" value="SppA_dom"/>
    <property type="match status" value="1"/>
</dbReference>
<dbReference type="PATRIC" id="fig|35841.6.peg.3804"/>
<dbReference type="InterPro" id="IPR002142">
    <property type="entry name" value="Peptidase_S49"/>
</dbReference>
<dbReference type="OrthoDB" id="9764363at2"/>
<keyword evidence="9" id="KW-1185">Reference proteome</keyword>
<dbReference type="AlphaFoldDB" id="A0A090J365"/>
<dbReference type="GO" id="GO:0006508">
    <property type="term" value="P:proteolysis"/>
    <property type="evidence" value="ECO:0007669"/>
    <property type="project" value="UniProtKB-KW"/>
</dbReference>
<keyword evidence="3 6" id="KW-0378">Hydrolase</keyword>
<evidence type="ECO:0000313" key="8">
    <source>
        <dbReference type="Proteomes" id="UP000032076"/>
    </source>
</evidence>
<name>A0A090J365_9BACI</name>
<protein>
    <submittedName>
        <fullName evidence="6">Putative signal peptide peptidase SppA</fullName>
        <ecNumber evidence="6">3.4.21.-</ecNumber>
    </submittedName>
</protein>
<feature type="domain" description="Peptidase S49" evidence="5">
    <location>
        <begin position="132"/>
        <end position="282"/>
    </location>
</feature>
<dbReference type="STRING" id="35841.B4167_0720"/>
<evidence type="ECO:0000256" key="1">
    <source>
        <dbReference type="ARBA" id="ARBA00008683"/>
    </source>
</evidence>
<dbReference type="InterPro" id="IPR004635">
    <property type="entry name" value="Pept_S49_SppA"/>
</dbReference>
<dbReference type="InterPro" id="IPR047272">
    <property type="entry name" value="S49_SppA_C"/>
</dbReference>
<dbReference type="EMBL" id="CCRF01000068">
    <property type="protein sequence ID" value="CEE02310.1"/>
    <property type="molecule type" value="Genomic_DNA"/>
</dbReference>
<dbReference type="RefSeq" id="WP_034771686.1">
    <property type="nucleotide sequence ID" value="NZ_CCRF01000068.1"/>
</dbReference>
<reference evidence="7 8" key="2">
    <citation type="submission" date="2015-01" db="EMBL/GenBank/DDBJ databases">
        <title>Draft Genome Sequences of Four Bacillus thermoamylovorans Strains, Isolated From Food Products.</title>
        <authorList>
            <person name="Krawcyk A.O."/>
            <person name="Berendsen E.M."/>
            <person name="Eijlander R.T."/>
            <person name="de Jong A."/>
            <person name="Wells-Bennik M."/>
            <person name="Kuipers O.P."/>
        </authorList>
    </citation>
    <scope>NUCLEOTIDE SEQUENCE [LARGE SCALE GENOMIC DNA]</scope>
    <source>
        <strain evidence="7 8">B4167</strain>
    </source>
</reference>
<sequence>MNGKRWAALGIAAVILIISTGVSIVQSVVSSEREQALSKLIFPETEYTEEVIEEGNPMKKIVVLNVEGVIQDTGEAGSLVSTETYNHHSFMEKLDAIEEDSTVRGIVLRVNSPGGGVVESAEIYDKLVEITQKRKKPVYVSMGSMAASGGYYISAPATKIFASKDTMTGSIGVIMESYNVTELANKLGIDSVTIKSGPYKDIMSSTREMTDEERAILQKMIDNAYGDFVKVIANGRGMPEEQVRQIADGRIYDGRQAKEINLIDEFGYLDDTIAAMKKEQKLNDAQVVRYVDDYWGLGSFLGMNVGKWFGKDAETASLIQLLSHRNSPRLMYLYSE</sequence>
<gene>
    <name evidence="6" type="primary">sppA</name>
    <name evidence="7" type="ORF">B4167_0720</name>
    <name evidence="6" type="ORF">BT1A1_2492</name>
</gene>
<keyword evidence="2" id="KW-0645">Protease</keyword>
<proteinExistence type="inferred from homology"/>
<dbReference type="EC" id="3.4.21.-" evidence="6"/>
<reference evidence="6 9" key="1">
    <citation type="submission" date="2014-07" db="EMBL/GenBank/DDBJ databases">
        <authorList>
            <person name="Wibberg Daniel"/>
        </authorList>
    </citation>
    <scope>NUCLEOTIDE SEQUENCE [LARGE SCALE GENOMIC DNA]</scope>
</reference>
<comment type="similarity">
    <text evidence="1">Belongs to the peptidase S49 family.</text>
</comment>
<dbReference type="GeneID" id="92961827"/>
<dbReference type="PANTHER" id="PTHR42987">
    <property type="entry name" value="PEPTIDASE S49"/>
    <property type="match status" value="1"/>
</dbReference>
<keyword evidence="4" id="KW-0720">Serine protease</keyword>
<dbReference type="eggNOG" id="COG0616">
    <property type="taxonomic scope" value="Bacteria"/>
</dbReference>